<dbReference type="PANTHER" id="PTHR33700">
    <property type="entry name" value="MYB-LIKE PROTEIN X"/>
    <property type="match status" value="1"/>
</dbReference>
<accession>A0AAW2LUB9</accession>
<reference evidence="3" key="1">
    <citation type="submission" date="2020-06" db="EMBL/GenBank/DDBJ databases">
        <authorList>
            <person name="Li T."/>
            <person name="Hu X."/>
            <person name="Zhang T."/>
            <person name="Song X."/>
            <person name="Zhang H."/>
            <person name="Dai N."/>
            <person name="Sheng W."/>
            <person name="Hou X."/>
            <person name="Wei L."/>
        </authorList>
    </citation>
    <scope>NUCLEOTIDE SEQUENCE</scope>
    <source>
        <strain evidence="3">G01</strain>
        <tissue evidence="3">Leaf</tissue>
    </source>
</reference>
<feature type="compositionally biased region" description="Acidic residues" evidence="1">
    <location>
        <begin position="109"/>
        <end position="122"/>
    </location>
</feature>
<feature type="compositionally biased region" description="Basic and acidic residues" evidence="1">
    <location>
        <begin position="123"/>
        <end position="137"/>
    </location>
</feature>
<proteinExistence type="predicted"/>
<sequence>MEGSGVKVKMLKRSGSRNQRSISLKVKHALWILVLLAICIWFLYRSQNKNGGALERRPPAQVSGNDEYQLLKMGRKELRRRADEVAAEGQKDGEEEVGVEDGESREREADEEVGVDRDDEMEAGDKEKSEEAEHDQLLELIDEDDKDR</sequence>
<keyword evidence="2" id="KW-0812">Transmembrane</keyword>
<organism evidence="3">
    <name type="scientific">Sesamum angustifolium</name>
    <dbReference type="NCBI Taxonomy" id="2727405"/>
    <lineage>
        <taxon>Eukaryota</taxon>
        <taxon>Viridiplantae</taxon>
        <taxon>Streptophyta</taxon>
        <taxon>Embryophyta</taxon>
        <taxon>Tracheophyta</taxon>
        <taxon>Spermatophyta</taxon>
        <taxon>Magnoliopsida</taxon>
        <taxon>eudicotyledons</taxon>
        <taxon>Gunneridae</taxon>
        <taxon>Pentapetalae</taxon>
        <taxon>asterids</taxon>
        <taxon>lamiids</taxon>
        <taxon>Lamiales</taxon>
        <taxon>Pedaliaceae</taxon>
        <taxon>Sesamum</taxon>
    </lineage>
</organism>
<keyword evidence="2" id="KW-1133">Transmembrane helix</keyword>
<feature type="region of interest" description="Disordered" evidence="1">
    <location>
        <begin position="81"/>
        <end position="148"/>
    </location>
</feature>
<dbReference type="EMBL" id="JACGWK010000012">
    <property type="protein sequence ID" value="KAL0322952.1"/>
    <property type="molecule type" value="Genomic_DNA"/>
</dbReference>
<feature type="compositionally biased region" description="Basic and acidic residues" evidence="1">
    <location>
        <begin position="81"/>
        <end position="92"/>
    </location>
</feature>
<comment type="caution">
    <text evidence="3">The sequence shown here is derived from an EMBL/GenBank/DDBJ whole genome shotgun (WGS) entry which is preliminary data.</text>
</comment>
<gene>
    <name evidence="3" type="ORF">Sangu_1914500</name>
</gene>
<evidence type="ECO:0000256" key="1">
    <source>
        <dbReference type="SAM" id="MobiDB-lite"/>
    </source>
</evidence>
<feature type="transmembrane region" description="Helical" evidence="2">
    <location>
        <begin position="28"/>
        <end position="44"/>
    </location>
</feature>
<protein>
    <submittedName>
        <fullName evidence="3">Uncharacterized protein</fullName>
    </submittedName>
</protein>
<evidence type="ECO:0000256" key="2">
    <source>
        <dbReference type="SAM" id="Phobius"/>
    </source>
</evidence>
<reference evidence="3" key="2">
    <citation type="journal article" date="2024" name="Plant">
        <title>Genomic evolution and insights into agronomic trait innovations of Sesamum species.</title>
        <authorList>
            <person name="Miao H."/>
            <person name="Wang L."/>
            <person name="Qu L."/>
            <person name="Liu H."/>
            <person name="Sun Y."/>
            <person name="Le M."/>
            <person name="Wang Q."/>
            <person name="Wei S."/>
            <person name="Zheng Y."/>
            <person name="Lin W."/>
            <person name="Duan Y."/>
            <person name="Cao H."/>
            <person name="Xiong S."/>
            <person name="Wang X."/>
            <person name="Wei L."/>
            <person name="Li C."/>
            <person name="Ma Q."/>
            <person name="Ju M."/>
            <person name="Zhao R."/>
            <person name="Li G."/>
            <person name="Mu C."/>
            <person name="Tian Q."/>
            <person name="Mei H."/>
            <person name="Zhang T."/>
            <person name="Gao T."/>
            <person name="Zhang H."/>
        </authorList>
    </citation>
    <scope>NUCLEOTIDE SEQUENCE</scope>
    <source>
        <strain evidence="3">G01</strain>
    </source>
</reference>
<name>A0AAW2LUB9_9LAMI</name>
<dbReference type="PANTHER" id="PTHR33700:SF4">
    <property type="entry name" value="MYB-LIKE PROTEIN X"/>
    <property type="match status" value="1"/>
</dbReference>
<evidence type="ECO:0000313" key="3">
    <source>
        <dbReference type="EMBL" id="KAL0322952.1"/>
    </source>
</evidence>
<keyword evidence="2" id="KW-0472">Membrane</keyword>
<dbReference type="AlphaFoldDB" id="A0AAW2LUB9"/>